<dbReference type="Proteomes" id="UP001549749">
    <property type="component" value="Unassembled WGS sequence"/>
</dbReference>
<sequence length="306" mass="34465">MNINIYLFAFALFAMATSCRKEEETVFPDYDRNWLVVEDNPNDPAIHANYLFYKETGIPVYMNDTIGSQQRKDVFGKEYTYYEVLSMNYSLGGVQSGTPNVQSFTYCTEADVPAALAFLREEILPILPAGVHVPSILLVDTLNSDAFGKYAFKGFNTIVIGAVPQISQMDATTRAAYKGAILRAFLTNAVLDEKYNNILEKFYNTSRKYVTSRDIYSIYIFQLSSQVTGLPPGITATPQAVGFLGTDPRNSYYTPMSTWMDVCMYLEATLGNSEEQFKQLYGNQPNIMTKYGYIRQILADINVPVQ</sequence>
<comment type="caution">
    <text evidence="1">The sequence shown here is derived from an EMBL/GenBank/DDBJ whole genome shotgun (WGS) entry which is preliminary data.</text>
</comment>
<organism evidence="1 2">
    <name type="scientific">Chitinophaga defluvii</name>
    <dbReference type="NCBI Taxonomy" id="3163343"/>
    <lineage>
        <taxon>Bacteria</taxon>
        <taxon>Pseudomonadati</taxon>
        <taxon>Bacteroidota</taxon>
        <taxon>Chitinophagia</taxon>
        <taxon>Chitinophagales</taxon>
        <taxon>Chitinophagaceae</taxon>
        <taxon>Chitinophaga</taxon>
    </lineage>
</organism>
<name>A0ABV2SZW2_9BACT</name>
<dbReference type="EMBL" id="JBEXAC010000001">
    <property type="protein sequence ID" value="MET6996318.1"/>
    <property type="molecule type" value="Genomic_DNA"/>
</dbReference>
<gene>
    <name evidence="1" type="ORF">ABR189_03025</name>
</gene>
<evidence type="ECO:0000313" key="2">
    <source>
        <dbReference type="Proteomes" id="UP001549749"/>
    </source>
</evidence>
<keyword evidence="2" id="KW-1185">Reference proteome</keyword>
<protein>
    <recommendedName>
        <fullName evidence="3">DUF4843 domain-containing protein</fullName>
    </recommendedName>
</protein>
<accession>A0ABV2SZW2</accession>
<reference evidence="1 2" key="1">
    <citation type="submission" date="2024-06" db="EMBL/GenBank/DDBJ databases">
        <title>Chitinophaga defluvii sp. nov., isolated from municipal sewage.</title>
        <authorList>
            <person name="Zhang L."/>
        </authorList>
    </citation>
    <scope>NUCLEOTIDE SEQUENCE [LARGE SCALE GENOMIC DNA]</scope>
    <source>
        <strain evidence="1 2">H8</strain>
    </source>
</reference>
<dbReference type="RefSeq" id="WP_354658964.1">
    <property type="nucleotide sequence ID" value="NZ_JBEXAC010000001.1"/>
</dbReference>
<evidence type="ECO:0008006" key="3">
    <source>
        <dbReference type="Google" id="ProtNLM"/>
    </source>
</evidence>
<evidence type="ECO:0000313" key="1">
    <source>
        <dbReference type="EMBL" id="MET6996318.1"/>
    </source>
</evidence>
<proteinExistence type="predicted"/>